<evidence type="ECO:0000313" key="10">
    <source>
        <dbReference type="EMBL" id="RSU11148.1"/>
    </source>
</evidence>
<protein>
    <recommendedName>
        <fullName evidence="3 8">Histidinol-phosphatase</fullName>
        <shortName evidence="8">HolPase</shortName>
        <ecNumber evidence="3 8">3.1.3.15</ecNumber>
    </recommendedName>
</protein>
<evidence type="ECO:0000256" key="7">
    <source>
        <dbReference type="ARBA" id="ARBA00049158"/>
    </source>
</evidence>
<evidence type="ECO:0000256" key="6">
    <source>
        <dbReference type="ARBA" id="ARBA00023102"/>
    </source>
</evidence>
<dbReference type="GO" id="GO:0000105">
    <property type="term" value="P:L-histidine biosynthetic process"/>
    <property type="evidence" value="ECO:0007669"/>
    <property type="project" value="UniProtKB-UniRule"/>
</dbReference>
<dbReference type="Gene3D" id="3.20.20.140">
    <property type="entry name" value="Metal-dependent hydrolases"/>
    <property type="match status" value="1"/>
</dbReference>
<dbReference type="GO" id="GO:0004401">
    <property type="term" value="F:histidinol-phosphatase activity"/>
    <property type="evidence" value="ECO:0007669"/>
    <property type="project" value="UniProtKB-UniRule"/>
</dbReference>
<evidence type="ECO:0000256" key="3">
    <source>
        <dbReference type="ARBA" id="ARBA00013085"/>
    </source>
</evidence>
<dbReference type="RefSeq" id="WP_126813906.1">
    <property type="nucleotide sequence ID" value="NZ_NGKC01000009.1"/>
</dbReference>
<dbReference type="SMART" id="SM00481">
    <property type="entry name" value="POLIIIAc"/>
    <property type="match status" value="1"/>
</dbReference>
<comment type="caution">
    <text evidence="10">The sequence shown here is derived from an EMBL/GenBank/DDBJ whole genome shotgun (WGS) entry which is preliminary data.</text>
</comment>
<evidence type="ECO:0000256" key="2">
    <source>
        <dbReference type="ARBA" id="ARBA00009152"/>
    </source>
</evidence>
<dbReference type="OrthoDB" id="9775255at2"/>
<dbReference type="InterPro" id="IPR016195">
    <property type="entry name" value="Pol/histidinol_Pase-like"/>
</dbReference>
<dbReference type="InterPro" id="IPR003141">
    <property type="entry name" value="Pol/His_phosphatase_N"/>
</dbReference>
<sequence length="275" mass="32446">MEVDYHVHTHYSDDSTYQMEQVVQDAIKKGLDEICFTDHVDYGVKYDVDDPRLDMNAKNVRTNVDYASYYKQFCQLKDTYKNRITLRFGLEFGIQTETIKKYQRLFAAYPFDFILLSIHQVGNQEFWTGDFQRNKTDKQAYQDYYEEMYRVVTTYHDYSCLAHMDLLRRYVTVANDSFDEHEEIIRAILLAIIKDNKGLEINTSFIRYNLPDTTPSMTILQLYHELGGELITIGSDSHAPEELGCYTKESKAILKDIGFTYFATFDKMTPRFHRL</sequence>
<dbReference type="AlphaFoldDB" id="A0A430ASW3"/>
<dbReference type="GO" id="GO:0005737">
    <property type="term" value="C:cytoplasm"/>
    <property type="evidence" value="ECO:0007669"/>
    <property type="project" value="TreeGrafter"/>
</dbReference>
<evidence type="ECO:0000256" key="8">
    <source>
        <dbReference type="RuleBase" id="RU366003"/>
    </source>
</evidence>
<keyword evidence="6 8" id="KW-0368">Histidine biosynthesis</keyword>
<keyword evidence="4 8" id="KW-0028">Amino-acid biosynthesis</keyword>
<gene>
    <name evidence="10" type="ORF">CBF27_08585</name>
</gene>
<dbReference type="PANTHER" id="PTHR21039">
    <property type="entry name" value="HISTIDINOL PHOSPHATASE-RELATED"/>
    <property type="match status" value="1"/>
</dbReference>
<evidence type="ECO:0000259" key="9">
    <source>
        <dbReference type="SMART" id="SM00481"/>
    </source>
</evidence>
<proteinExistence type="inferred from homology"/>
<dbReference type="UniPathway" id="UPA00031">
    <property type="reaction ID" value="UER00013"/>
</dbReference>
<evidence type="ECO:0000256" key="4">
    <source>
        <dbReference type="ARBA" id="ARBA00022605"/>
    </source>
</evidence>
<keyword evidence="11" id="KW-1185">Reference proteome</keyword>
<feature type="domain" description="Polymerase/histidinol phosphatase N-terminal" evidence="9">
    <location>
        <begin position="3"/>
        <end position="96"/>
    </location>
</feature>
<dbReference type="EMBL" id="NGKC01000009">
    <property type="protein sequence ID" value="RSU11148.1"/>
    <property type="molecule type" value="Genomic_DNA"/>
</dbReference>
<dbReference type="InterPro" id="IPR010140">
    <property type="entry name" value="Histidinol_P_phosphatase_HisJ"/>
</dbReference>
<dbReference type="InterPro" id="IPR004013">
    <property type="entry name" value="PHP_dom"/>
</dbReference>
<evidence type="ECO:0000313" key="11">
    <source>
        <dbReference type="Proteomes" id="UP000286773"/>
    </source>
</evidence>
<comment type="similarity">
    <text evidence="2 8">Belongs to the PHP hydrolase family. HisK subfamily.</text>
</comment>
<dbReference type="Proteomes" id="UP000286773">
    <property type="component" value="Unassembled WGS sequence"/>
</dbReference>
<evidence type="ECO:0000256" key="5">
    <source>
        <dbReference type="ARBA" id="ARBA00022801"/>
    </source>
</evidence>
<evidence type="ECO:0000256" key="1">
    <source>
        <dbReference type="ARBA" id="ARBA00004970"/>
    </source>
</evidence>
<dbReference type="NCBIfam" id="TIGR01856">
    <property type="entry name" value="hisJ_fam"/>
    <property type="match status" value="1"/>
</dbReference>
<dbReference type="SUPFAM" id="SSF89550">
    <property type="entry name" value="PHP domain-like"/>
    <property type="match status" value="1"/>
</dbReference>
<accession>A0A430ASW3</accession>
<dbReference type="PANTHER" id="PTHR21039:SF0">
    <property type="entry name" value="HISTIDINOL-PHOSPHATASE"/>
    <property type="match status" value="1"/>
</dbReference>
<keyword evidence="5 8" id="KW-0378">Hydrolase</keyword>
<comment type="catalytic activity">
    <reaction evidence="7 8">
        <text>L-histidinol phosphate + H2O = L-histidinol + phosphate</text>
        <dbReference type="Rhea" id="RHEA:14465"/>
        <dbReference type="ChEBI" id="CHEBI:15377"/>
        <dbReference type="ChEBI" id="CHEBI:43474"/>
        <dbReference type="ChEBI" id="CHEBI:57699"/>
        <dbReference type="ChEBI" id="CHEBI:57980"/>
        <dbReference type="EC" id="3.1.3.15"/>
    </reaction>
</comment>
<dbReference type="Pfam" id="PF02811">
    <property type="entry name" value="PHP"/>
    <property type="match status" value="1"/>
</dbReference>
<organism evidence="10 11">
    <name type="scientific">Vagococcus acidifermentans</name>
    <dbReference type="NCBI Taxonomy" id="564710"/>
    <lineage>
        <taxon>Bacteria</taxon>
        <taxon>Bacillati</taxon>
        <taxon>Bacillota</taxon>
        <taxon>Bacilli</taxon>
        <taxon>Lactobacillales</taxon>
        <taxon>Enterococcaceae</taxon>
        <taxon>Vagococcus</taxon>
    </lineage>
</organism>
<reference evidence="10 11" key="1">
    <citation type="submission" date="2017-05" db="EMBL/GenBank/DDBJ databases">
        <title>Vagococcus spp. assemblies.</title>
        <authorList>
            <person name="Gulvik C.A."/>
        </authorList>
    </citation>
    <scope>NUCLEOTIDE SEQUENCE [LARGE SCALE GENOMIC DNA]</scope>
    <source>
        <strain evidence="10 11">LMG 24798</strain>
    </source>
</reference>
<dbReference type="EC" id="3.1.3.15" evidence="3 8"/>
<comment type="pathway">
    <text evidence="1 8">Amino-acid biosynthesis; L-histidine biosynthesis; L-histidine from 5-phospho-alpha-D-ribose 1-diphosphate: step 8/9.</text>
</comment>
<name>A0A430ASW3_9ENTE</name>